<feature type="signal peptide" evidence="1">
    <location>
        <begin position="1"/>
        <end position="23"/>
    </location>
</feature>
<accession>A0A1G8KX40</accession>
<dbReference type="Proteomes" id="UP000199636">
    <property type="component" value="Unassembled WGS sequence"/>
</dbReference>
<reference evidence="3" key="1">
    <citation type="submission" date="2016-10" db="EMBL/GenBank/DDBJ databases">
        <authorList>
            <person name="Varghese N."/>
            <person name="Submissions S."/>
        </authorList>
    </citation>
    <scope>NUCLEOTIDE SEQUENCE [LARGE SCALE GENOMIC DNA]</scope>
    <source>
        <strain evidence="3">CCM 7469</strain>
    </source>
</reference>
<protein>
    <recommendedName>
        <fullName evidence="4">Secreted protein</fullName>
    </recommendedName>
</protein>
<dbReference type="AlphaFoldDB" id="A0A1G8KX40"/>
<feature type="chain" id="PRO_5011770124" description="Secreted protein" evidence="1">
    <location>
        <begin position="24"/>
        <end position="74"/>
    </location>
</feature>
<evidence type="ECO:0000313" key="2">
    <source>
        <dbReference type="EMBL" id="SDI48028.1"/>
    </source>
</evidence>
<organism evidence="2 3">
    <name type="scientific">Pseudomonas panipatensis</name>
    <dbReference type="NCBI Taxonomy" id="428992"/>
    <lineage>
        <taxon>Bacteria</taxon>
        <taxon>Pseudomonadati</taxon>
        <taxon>Pseudomonadota</taxon>
        <taxon>Gammaproteobacteria</taxon>
        <taxon>Pseudomonadales</taxon>
        <taxon>Pseudomonadaceae</taxon>
        <taxon>Pseudomonas</taxon>
    </lineage>
</organism>
<name>A0A1G8KX40_9PSED</name>
<evidence type="ECO:0000313" key="3">
    <source>
        <dbReference type="Proteomes" id="UP000199636"/>
    </source>
</evidence>
<keyword evidence="1" id="KW-0732">Signal</keyword>
<dbReference type="EMBL" id="FNDS01000010">
    <property type="protein sequence ID" value="SDI48028.1"/>
    <property type="molecule type" value="Genomic_DNA"/>
</dbReference>
<proteinExistence type="predicted"/>
<gene>
    <name evidence="2" type="ORF">SAMN05216272_11010</name>
</gene>
<evidence type="ECO:0008006" key="4">
    <source>
        <dbReference type="Google" id="ProtNLM"/>
    </source>
</evidence>
<evidence type="ECO:0000256" key="1">
    <source>
        <dbReference type="SAM" id="SignalP"/>
    </source>
</evidence>
<keyword evidence="3" id="KW-1185">Reference proteome</keyword>
<sequence>MKTLLASTALSLSSLALSSTAMAADGPPPPSVNQPAGLNLGGTRFFDGFAGPPGWSHLVYLKYSSVVCRGAGDR</sequence>